<dbReference type="Proteomes" id="UP000076842">
    <property type="component" value="Unassembled WGS sequence"/>
</dbReference>
<feature type="region of interest" description="Disordered" evidence="1">
    <location>
        <begin position="1"/>
        <end position="87"/>
    </location>
</feature>
<dbReference type="STRING" id="1353952.A0A165GUE4"/>
<feature type="region of interest" description="Disordered" evidence="1">
    <location>
        <begin position="226"/>
        <end position="253"/>
    </location>
</feature>
<dbReference type="AlphaFoldDB" id="A0A165GUE4"/>
<feature type="region of interest" description="Disordered" evidence="1">
    <location>
        <begin position="151"/>
        <end position="177"/>
    </location>
</feature>
<dbReference type="InterPro" id="IPR049481">
    <property type="entry name" value="SMN_G2-BD"/>
</dbReference>
<evidence type="ECO:0000313" key="4">
    <source>
        <dbReference type="Proteomes" id="UP000076842"/>
    </source>
</evidence>
<dbReference type="Pfam" id="PF20636">
    <property type="entry name" value="SMN_G2-BD"/>
    <property type="match status" value="1"/>
</dbReference>
<feature type="compositionally biased region" description="Low complexity" evidence="1">
    <location>
        <begin position="20"/>
        <end position="32"/>
    </location>
</feature>
<dbReference type="InParanoid" id="A0A165GUE4"/>
<protein>
    <recommendedName>
        <fullName evidence="2">Survival Motor Neuron Gemin2-binding domain-containing protein</fullName>
    </recommendedName>
</protein>
<reference evidence="3 4" key="1">
    <citation type="journal article" date="2016" name="Mol. Biol. Evol.">
        <title>Comparative Genomics of Early-Diverging Mushroom-Forming Fungi Provides Insights into the Origins of Lignocellulose Decay Capabilities.</title>
        <authorList>
            <person name="Nagy L.G."/>
            <person name="Riley R."/>
            <person name="Tritt A."/>
            <person name="Adam C."/>
            <person name="Daum C."/>
            <person name="Floudas D."/>
            <person name="Sun H."/>
            <person name="Yadav J.S."/>
            <person name="Pangilinan J."/>
            <person name="Larsson K.H."/>
            <person name="Matsuura K."/>
            <person name="Barry K."/>
            <person name="Labutti K."/>
            <person name="Kuo R."/>
            <person name="Ohm R.A."/>
            <person name="Bhattacharya S.S."/>
            <person name="Shirouzu T."/>
            <person name="Yoshinaga Y."/>
            <person name="Martin F.M."/>
            <person name="Grigoriev I.V."/>
            <person name="Hibbett D.S."/>
        </authorList>
    </citation>
    <scope>NUCLEOTIDE SEQUENCE [LARGE SCALE GENOMIC DNA]</scope>
    <source>
        <strain evidence="3 4">HHB12733</strain>
    </source>
</reference>
<sequence>MDPRARKVVSYADISPTIPDEPSSSASTSAARPPIPKRPRPSSPLSSTPGAFTGRALNGSAPPQAKKQKRDPKSWQTSRNLTHDEIWDDSALVQAWDAAMEEYRAVNGEEKGWMREPTSKSALWWNAQPGEGEQDYEDDAEEEYAEADAKEVEEELATLPRATRSAPSAPPGNLPTIPFLPASSQALAALPDDPDKVLELAIQSYYWAGYLMGRRDEMVRTANGVHRGESLAEGGEGEDGEDGDELYIDEEGL</sequence>
<accession>A0A165GUE4</accession>
<proteinExistence type="predicted"/>
<gene>
    <name evidence="3" type="ORF">CALCODRAFT_482266</name>
</gene>
<evidence type="ECO:0000256" key="1">
    <source>
        <dbReference type="SAM" id="MobiDB-lite"/>
    </source>
</evidence>
<dbReference type="EMBL" id="KV423950">
    <property type="protein sequence ID" value="KZT58488.1"/>
    <property type="molecule type" value="Genomic_DNA"/>
</dbReference>
<name>A0A165GUE4_9BASI</name>
<organism evidence="3 4">
    <name type="scientific">Calocera cornea HHB12733</name>
    <dbReference type="NCBI Taxonomy" id="1353952"/>
    <lineage>
        <taxon>Eukaryota</taxon>
        <taxon>Fungi</taxon>
        <taxon>Dikarya</taxon>
        <taxon>Basidiomycota</taxon>
        <taxon>Agaricomycotina</taxon>
        <taxon>Dacrymycetes</taxon>
        <taxon>Dacrymycetales</taxon>
        <taxon>Dacrymycetaceae</taxon>
        <taxon>Calocera</taxon>
    </lineage>
</organism>
<keyword evidence="4" id="KW-1185">Reference proteome</keyword>
<dbReference type="CDD" id="cd22851">
    <property type="entry name" value="SMN_N"/>
    <property type="match status" value="1"/>
</dbReference>
<evidence type="ECO:0000259" key="2">
    <source>
        <dbReference type="Pfam" id="PF20636"/>
    </source>
</evidence>
<feature type="compositionally biased region" description="Acidic residues" evidence="1">
    <location>
        <begin position="235"/>
        <end position="253"/>
    </location>
</feature>
<dbReference type="OrthoDB" id="197400at2759"/>
<evidence type="ECO:0000313" key="3">
    <source>
        <dbReference type="EMBL" id="KZT58488.1"/>
    </source>
</evidence>
<feature type="domain" description="Survival Motor Neuron Gemin2-binding" evidence="2">
    <location>
        <begin position="84"/>
        <end position="105"/>
    </location>
</feature>